<dbReference type="Proteomes" id="UP000242560">
    <property type="component" value="Unassembled WGS sequence"/>
</dbReference>
<dbReference type="AlphaFoldDB" id="A0A1I3MM21"/>
<keyword evidence="1" id="KW-0472">Membrane</keyword>
<feature type="transmembrane region" description="Helical" evidence="1">
    <location>
        <begin position="28"/>
        <end position="50"/>
    </location>
</feature>
<organism evidence="2 3">
    <name type="scientific">Kaistella treverensis</name>
    <dbReference type="NCBI Taxonomy" id="631455"/>
    <lineage>
        <taxon>Bacteria</taxon>
        <taxon>Pseudomonadati</taxon>
        <taxon>Bacteroidota</taxon>
        <taxon>Flavobacteriia</taxon>
        <taxon>Flavobacteriales</taxon>
        <taxon>Weeksellaceae</taxon>
        <taxon>Chryseobacterium group</taxon>
        <taxon>Kaistella</taxon>
    </lineage>
</organism>
<protein>
    <submittedName>
        <fullName evidence="2">Uncharacterized protein</fullName>
    </submittedName>
</protein>
<dbReference type="RefSeq" id="WP_089819935.1">
    <property type="nucleotide sequence ID" value="NZ_FORQ01000003.1"/>
</dbReference>
<feature type="transmembrane region" description="Helical" evidence="1">
    <location>
        <begin position="5"/>
        <end position="22"/>
    </location>
</feature>
<accession>A0A1I3MM21</accession>
<keyword evidence="1" id="KW-0812">Transmembrane</keyword>
<name>A0A1I3MM21_9FLAO</name>
<keyword evidence="3" id="KW-1185">Reference proteome</keyword>
<gene>
    <name evidence="2" type="ORF">SAMN05421638_1671</name>
</gene>
<reference evidence="3" key="1">
    <citation type="submission" date="2016-10" db="EMBL/GenBank/DDBJ databases">
        <authorList>
            <person name="Varghese N."/>
            <person name="Submissions S."/>
        </authorList>
    </citation>
    <scope>NUCLEOTIDE SEQUENCE [LARGE SCALE GENOMIC DNA]</scope>
    <source>
        <strain evidence="3">DSM 22251</strain>
    </source>
</reference>
<evidence type="ECO:0000256" key="1">
    <source>
        <dbReference type="SAM" id="Phobius"/>
    </source>
</evidence>
<dbReference type="EMBL" id="FORQ01000003">
    <property type="protein sequence ID" value="SFI97981.1"/>
    <property type="molecule type" value="Genomic_DNA"/>
</dbReference>
<evidence type="ECO:0000313" key="3">
    <source>
        <dbReference type="Proteomes" id="UP000242560"/>
    </source>
</evidence>
<evidence type="ECO:0000313" key="2">
    <source>
        <dbReference type="EMBL" id="SFI97981.1"/>
    </source>
</evidence>
<keyword evidence="1" id="KW-1133">Transmembrane helix</keyword>
<sequence>MAFLFFLFFLVPLTGIMIFVWWKTNNKVFGKVIGYFWLSVIGLIILSLVVEKLTAKKILKKKDYYGQYIIDRDFFPGKQADWQYETFRFKINNDKIYFYVTNHDKIVRTFSGTISTTAPYGSERLIINMEQPTIHVLKTNPTVYRNAWSFYLVFHSDKFNNMYFKKGNWKPIN</sequence>
<proteinExistence type="predicted"/>